<keyword evidence="2" id="KW-1185">Reference proteome</keyword>
<evidence type="ECO:0000313" key="2">
    <source>
        <dbReference type="Proteomes" id="UP001497516"/>
    </source>
</evidence>
<evidence type="ECO:0000313" key="1">
    <source>
        <dbReference type="EMBL" id="CAL1389179.1"/>
    </source>
</evidence>
<gene>
    <name evidence="1" type="ORF">LTRI10_LOCUS30057</name>
</gene>
<accession>A0AAV2ETC0</accession>
<sequence length="114" mass="13127">MSLKSILKAYEKEPPLVTHLFFADDSVFFCRANKQESLSLKAILKAYDKDSGQLVNFQKYEISFCEKVKPHHKLTISGILEMRMDEKHDKYLGLPTVVGRCKKEICQSLRKGFA</sequence>
<reference evidence="1 2" key="1">
    <citation type="submission" date="2024-04" db="EMBL/GenBank/DDBJ databases">
        <authorList>
            <person name="Fracassetti M."/>
        </authorList>
    </citation>
    <scope>NUCLEOTIDE SEQUENCE [LARGE SCALE GENOMIC DNA]</scope>
</reference>
<protein>
    <recommendedName>
        <fullName evidence="3">Reverse transcriptase</fullName>
    </recommendedName>
</protein>
<proteinExistence type="predicted"/>
<dbReference type="AlphaFoldDB" id="A0AAV2ETC0"/>
<organism evidence="1 2">
    <name type="scientific">Linum trigynum</name>
    <dbReference type="NCBI Taxonomy" id="586398"/>
    <lineage>
        <taxon>Eukaryota</taxon>
        <taxon>Viridiplantae</taxon>
        <taxon>Streptophyta</taxon>
        <taxon>Embryophyta</taxon>
        <taxon>Tracheophyta</taxon>
        <taxon>Spermatophyta</taxon>
        <taxon>Magnoliopsida</taxon>
        <taxon>eudicotyledons</taxon>
        <taxon>Gunneridae</taxon>
        <taxon>Pentapetalae</taxon>
        <taxon>rosids</taxon>
        <taxon>fabids</taxon>
        <taxon>Malpighiales</taxon>
        <taxon>Linaceae</taxon>
        <taxon>Linum</taxon>
    </lineage>
</organism>
<evidence type="ECO:0008006" key="3">
    <source>
        <dbReference type="Google" id="ProtNLM"/>
    </source>
</evidence>
<dbReference type="Proteomes" id="UP001497516">
    <property type="component" value="Chromosome 5"/>
</dbReference>
<dbReference type="EMBL" id="OZ034818">
    <property type="protein sequence ID" value="CAL1389179.1"/>
    <property type="molecule type" value="Genomic_DNA"/>
</dbReference>
<name>A0AAV2ETC0_9ROSI</name>